<protein>
    <submittedName>
        <fullName evidence="2">Type II toxin-antitoxin system RelE/ParE family toxin</fullName>
    </submittedName>
</protein>
<keyword evidence="1" id="KW-1277">Toxin-antitoxin system</keyword>
<accession>A0A8J6QYL2</accession>
<comment type="caution">
    <text evidence="2">The sequence shown here is derived from an EMBL/GenBank/DDBJ whole genome shotgun (WGS) entry which is preliminary data.</text>
</comment>
<dbReference type="AlphaFoldDB" id="A0A8J6QYL2"/>
<sequence>MQHLFRNSFVRDIKKIKDKQLYQAIQQVIDQVQQADVLTDIPHLKKMSGSQHCYAIRLHEYRIGIYWSPEEADEVEFVRCLHRREIYRFFP</sequence>
<gene>
    <name evidence="2" type="ORF">ICT70_14670</name>
</gene>
<dbReference type="InterPro" id="IPR035093">
    <property type="entry name" value="RelE/ParE_toxin_dom_sf"/>
</dbReference>
<reference evidence="2" key="1">
    <citation type="submission" date="2020-09" db="EMBL/GenBank/DDBJ databases">
        <title>Pelobacter alkaliphilus sp. nov., a novel anaerobic arsenate-reducing bacterium from terrestrial mud volcano.</title>
        <authorList>
            <person name="Khomyakova M.A."/>
            <person name="Merkel A.Y."/>
            <person name="Slobodkin A.I."/>
        </authorList>
    </citation>
    <scope>NUCLEOTIDE SEQUENCE</scope>
    <source>
        <strain evidence="2">M08fum</strain>
    </source>
</reference>
<evidence type="ECO:0000256" key="1">
    <source>
        <dbReference type="ARBA" id="ARBA00022649"/>
    </source>
</evidence>
<dbReference type="Proteomes" id="UP000632828">
    <property type="component" value="Unassembled WGS sequence"/>
</dbReference>
<evidence type="ECO:0000313" key="3">
    <source>
        <dbReference type="Proteomes" id="UP000632828"/>
    </source>
</evidence>
<proteinExistence type="predicted"/>
<organism evidence="2 3">
    <name type="scientific">Pelovirga terrestris</name>
    <dbReference type="NCBI Taxonomy" id="2771352"/>
    <lineage>
        <taxon>Bacteria</taxon>
        <taxon>Pseudomonadati</taxon>
        <taxon>Thermodesulfobacteriota</taxon>
        <taxon>Desulfuromonadia</taxon>
        <taxon>Geobacterales</taxon>
        <taxon>Geobacteraceae</taxon>
        <taxon>Pelovirga</taxon>
    </lineage>
</organism>
<dbReference type="EMBL" id="JACWUN010000031">
    <property type="protein sequence ID" value="MBD1401901.1"/>
    <property type="molecule type" value="Genomic_DNA"/>
</dbReference>
<dbReference type="InterPro" id="IPR007712">
    <property type="entry name" value="RelE/ParE_toxin"/>
</dbReference>
<name>A0A8J6QYL2_9BACT</name>
<evidence type="ECO:0000313" key="2">
    <source>
        <dbReference type="EMBL" id="MBD1401901.1"/>
    </source>
</evidence>
<dbReference type="Gene3D" id="3.30.2310.20">
    <property type="entry name" value="RelE-like"/>
    <property type="match status" value="1"/>
</dbReference>
<dbReference type="SUPFAM" id="SSF143011">
    <property type="entry name" value="RelE-like"/>
    <property type="match status" value="1"/>
</dbReference>
<dbReference type="RefSeq" id="WP_191157957.1">
    <property type="nucleotide sequence ID" value="NZ_JACWUN010000031.1"/>
</dbReference>
<dbReference type="Pfam" id="PF05016">
    <property type="entry name" value="ParE_toxin"/>
    <property type="match status" value="1"/>
</dbReference>
<keyword evidence="3" id="KW-1185">Reference proteome</keyword>